<dbReference type="AlphaFoldDB" id="B3MY94"/>
<dbReference type="STRING" id="7217.B3MY94"/>
<dbReference type="Pfam" id="PF06020">
    <property type="entry name" value="Roughex"/>
    <property type="match status" value="1"/>
</dbReference>
<evidence type="ECO:0000256" key="1">
    <source>
        <dbReference type="SAM" id="MobiDB-lite"/>
    </source>
</evidence>
<gene>
    <name evidence="2" type="primary">Dana\GF22065</name>
    <name evidence="2" type="synonym">dana_GLEANR_6054</name>
    <name evidence="2" type="ORF">GF22065</name>
</gene>
<dbReference type="OMA" id="PRKRQHK"/>
<feature type="region of interest" description="Disordered" evidence="1">
    <location>
        <begin position="1"/>
        <end position="37"/>
    </location>
</feature>
<dbReference type="OrthoDB" id="7860718at2759"/>
<feature type="compositionally biased region" description="Acidic residues" evidence="1">
    <location>
        <begin position="310"/>
        <end position="334"/>
    </location>
</feature>
<sequence>MSETIPEKVEEEEVASSSSPLPSPSTSPSTPLDDSVRNIPTPHDIVIQFVTSVDTGSIRSELAEDCIFSFFGRHVRGVNAIMGYVRTQLLGRFQHERFDRAQIVSQSHELILKERFGRSFDVVRRRIYEQKERERATTLHLRAESDDEEVPSRYPVQLVTPPRASSHSMDQLTFVEACGVLESLRDSNFSGGLDLGDLVPMHLTLGYRLTPVVLGNLRAIEICLAIYEKYPLKLNRSTLVPPPTVEEIFGIGRLRNTTLAPANPQTDDEGEEVPQARSLSVRRILFADGADEDGDEDTDGSVEEKKDDASEPDLPDQNQEEDKDEPEQQGEQEEQQQQQPEEAPASSSSSTAQEETNPPAEPIVGERNPPEKSIICSLTPRKRTQTTNVCEVEPKRTPLRTRMRF</sequence>
<dbReference type="HOGENOM" id="CLU_829681_0_0_1"/>
<dbReference type="GO" id="GO:0051726">
    <property type="term" value="P:regulation of cell cycle"/>
    <property type="evidence" value="ECO:0007669"/>
    <property type="project" value="EnsemblMetazoa"/>
</dbReference>
<feature type="compositionally biased region" description="Low complexity" evidence="1">
    <location>
        <begin position="335"/>
        <end position="355"/>
    </location>
</feature>
<feature type="compositionally biased region" description="Low complexity" evidence="1">
    <location>
        <begin position="16"/>
        <end position="33"/>
    </location>
</feature>
<evidence type="ECO:0000313" key="2">
    <source>
        <dbReference type="EMBL" id="EDV32588.1"/>
    </source>
</evidence>
<proteinExistence type="predicted"/>
<reference evidence="2 3" key="1">
    <citation type="journal article" date="2007" name="Nature">
        <title>Evolution of genes and genomes on the Drosophila phylogeny.</title>
        <authorList>
            <consortium name="Drosophila 12 Genomes Consortium"/>
            <person name="Clark A.G."/>
            <person name="Eisen M.B."/>
            <person name="Smith D.R."/>
            <person name="Bergman C.M."/>
            <person name="Oliver B."/>
            <person name="Markow T.A."/>
            <person name="Kaufman T.C."/>
            <person name="Kellis M."/>
            <person name="Gelbart W."/>
            <person name="Iyer V.N."/>
            <person name="Pollard D.A."/>
            <person name="Sackton T.B."/>
            <person name="Larracuente A.M."/>
            <person name="Singh N.D."/>
            <person name="Abad J.P."/>
            <person name="Abt D.N."/>
            <person name="Adryan B."/>
            <person name="Aguade M."/>
            <person name="Akashi H."/>
            <person name="Anderson W.W."/>
            <person name="Aquadro C.F."/>
            <person name="Ardell D.H."/>
            <person name="Arguello R."/>
            <person name="Artieri C.G."/>
            <person name="Barbash D.A."/>
            <person name="Barker D."/>
            <person name="Barsanti P."/>
            <person name="Batterham P."/>
            <person name="Batzoglou S."/>
            <person name="Begun D."/>
            <person name="Bhutkar A."/>
            <person name="Blanco E."/>
            <person name="Bosak S.A."/>
            <person name="Bradley R.K."/>
            <person name="Brand A.D."/>
            <person name="Brent M.R."/>
            <person name="Brooks A.N."/>
            <person name="Brown R.H."/>
            <person name="Butlin R.K."/>
            <person name="Caggese C."/>
            <person name="Calvi B.R."/>
            <person name="Bernardo de Carvalho A."/>
            <person name="Caspi A."/>
            <person name="Castrezana S."/>
            <person name="Celniker S.E."/>
            <person name="Chang J.L."/>
            <person name="Chapple C."/>
            <person name="Chatterji S."/>
            <person name="Chinwalla A."/>
            <person name="Civetta A."/>
            <person name="Clifton S.W."/>
            <person name="Comeron J.M."/>
            <person name="Costello J.C."/>
            <person name="Coyne J.A."/>
            <person name="Daub J."/>
            <person name="David R.G."/>
            <person name="Delcher A.L."/>
            <person name="Delehaunty K."/>
            <person name="Do C.B."/>
            <person name="Ebling H."/>
            <person name="Edwards K."/>
            <person name="Eickbush T."/>
            <person name="Evans J.D."/>
            <person name="Filipski A."/>
            <person name="Findeiss S."/>
            <person name="Freyhult E."/>
            <person name="Fulton L."/>
            <person name="Fulton R."/>
            <person name="Garcia A.C."/>
            <person name="Gardiner A."/>
            <person name="Garfield D.A."/>
            <person name="Garvin B.E."/>
            <person name="Gibson G."/>
            <person name="Gilbert D."/>
            <person name="Gnerre S."/>
            <person name="Godfrey J."/>
            <person name="Good R."/>
            <person name="Gotea V."/>
            <person name="Gravely B."/>
            <person name="Greenberg A.J."/>
            <person name="Griffiths-Jones S."/>
            <person name="Gross S."/>
            <person name="Guigo R."/>
            <person name="Gustafson E.A."/>
            <person name="Haerty W."/>
            <person name="Hahn M.W."/>
            <person name="Halligan D.L."/>
            <person name="Halpern A.L."/>
            <person name="Halter G.M."/>
            <person name="Han M.V."/>
            <person name="Heger A."/>
            <person name="Hillier L."/>
            <person name="Hinrichs A.S."/>
            <person name="Holmes I."/>
            <person name="Hoskins R.A."/>
            <person name="Hubisz M.J."/>
            <person name="Hultmark D."/>
            <person name="Huntley M.A."/>
            <person name="Jaffe D.B."/>
            <person name="Jagadeeshan S."/>
            <person name="Jeck W.R."/>
            <person name="Johnson J."/>
            <person name="Jones C.D."/>
            <person name="Jordan W.C."/>
            <person name="Karpen G.H."/>
            <person name="Kataoka E."/>
            <person name="Keightley P.D."/>
            <person name="Kheradpour P."/>
            <person name="Kirkness E.F."/>
            <person name="Koerich L.B."/>
            <person name="Kristiansen K."/>
            <person name="Kudrna D."/>
            <person name="Kulathinal R.J."/>
            <person name="Kumar S."/>
            <person name="Kwok R."/>
            <person name="Lander E."/>
            <person name="Langley C.H."/>
            <person name="Lapoint R."/>
            <person name="Lazzaro B.P."/>
            <person name="Lee S.J."/>
            <person name="Levesque L."/>
            <person name="Li R."/>
            <person name="Lin C.F."/>
            <person name="Lin M.F."/>
            <person name="Lindblad-Toh K."/>
            <person name="Llopart A."/>
            <person name="Long M."/>
            <person name="Low L."/>
            <person name="Lozovsky E."/>
            <person name="Lu J."/>
            <person name="Luo M."/>
            <person name="Machado C.A."/>
            <person name="Makalowski W."/>
            <person name="Marzo M."/>
            <person name="Matsuda M."/>
            <person name="Matzkin L."/>
            <person name="McAllister B."/>
            <person name="McBride C.S."/>
            <person name="McKernan B."/>
            <person name="McKernan K."/>
            <person name="Mendez-Lago M."/>
            <person name="Minx P."/>
            <person name="Mollenhauer M.U."/>
            <person name="Montooth K."/>
            <person name="Mount S.M."/>
            <person name="Mu X."/>
            <person name="Myers E."/>
            <person name="Negre B."/>
            <person name="Newfeld S."/>
            <person name="Nielsen R."/>
            <person name="Noor M.A."/>
            <person name="O'Grady P."/>
            <person name="Pachter L."/>
            <person name="Papaceit M."/>
            <person name="Parisi M.J."/>
            <person name="Parisi M."/>
            <person name="Parts L."/>
            <person name="Pedersen J.S."/>
            <person name="Pesole G."/>
            <person name="Phillippy A.M."/>
            <person name="Ponting C.P."/>
            <person name="Pop M."/>
            <person name="Porcelli D."/>
            <person name="Powell J.R."/>
            <person name="Prohaska S."/>
            <person name="Pruitt K."/>
            <person name="Puig M."/>
            <person name="Quesneville H."/>
            <person name="Ram K.R."/>
            <person name="Rand D."/>
            <person name="Rasmussen M.D."/>
            <person name="Reed L.K."/>
            <person name="Reenan R."/>
            <person name="Reily A."/>
            <person name="Remington K.A."/>
            <person name="Rieger T.T."/>
            <person name="Ritchie M.G."/>
            <person name="Robin C."/>
            <person name="Rogers Y.H."/>
            <person name="Rohde C."/>
            <person name="Rozas J."/>
            <person name="Rubenfield M.J."/>
            <person name="Ruiz A."/>
            <person name="Russo S."/>
            <person name="Salzberg S.L."/>
            <person name="Sanchez-Gracia A."/>
            <person name="Saranga D.J."/>
            <person name="Sato H."/>
            <person name="Schaeffer S.W."/>
            <person name="Schatz M.C."/>
            <person name="Schlenke T."/>
            <person name="Schwartz R."/>
            <person name="Segarra C."/>
            <person name="Singh R.S."/>
            <person name="Sirot L."/>
            <person name="Sirota M."/>
            <person name="Sisneros N.B."/>
            <person name="Smith C.D."/>
            <person name="Smith T.F."/>
            <person name="Spieth J."/>
            <person name="Stage D.E."/>
            <person name="Stark A."/>
            <person name="Stephan W."/>
            <person name="Strausberg R.L."/>
            <person name="Strempel S."/>
            <person name="Sturgill D."/>
            <person name="Sutton G."/>
            <person name="Sutton G.G."/>
            <person name="Tao W."/>
            <person name="Teichmann S."/>
            <person name="Tobari Y.N."/>
            <person name="Tomimura Y."/>
            <person name="Tsolas J.M."/>
            <person name="Valente V.L."/>
            <person name="Venter E."/>
            <person name="Venter J.C."/>
            <person name="Vicario S."/>
            <person name="Vieira F.G."/>
            <person name="Vilella A.J."/>
            <person name="Villasante A."/>
            <person name="Walenz B."/>
            <person name="Wang J."/>
            <person name="Wasserman M."/>
            <person name="Watts T."/>
            <person name="Wilson D."/>
            <person name="Wilson R.K."/>
            <person name="Wing R.A."/>
            <person name="Wolfner M.F."/>
            <person name="Wong A."/>
            <person name="Wong G.K."/>
            <person name="Wu C.I."/>
            <person name="Wu G."/>
            <person name="Yamamoto D."/>
            <person name="Yang H.P."/>
            <person name="Yang S.P."/>
            <person name="Yorke J.A."/>
            <person name="Yoshida K."/>
            <person name="Zdobnov E."/>
            <person name="Zhang P."/>
            <person name="Zhang Y."/>
            <person name="Zimin A.V."/>
            <person name="Baldwin J."/>
            <person name="Abdouelleil A."/>
            <person name="Abdulkadir J."/>
            <person name="Abebe A."/>
            <person name="Abera B."/>
            <person name="Abreu J."/>
            <person name="Acer S.C."/>
            <person name="Aftuck L."/>
            <person name="Alexander A."/>
            <person name="An P."/>
            <person name="Anderson E."/>
            <person name="Anderson S."/>
            <person name="Arachi H."/>
            <person name="Azer M."/>
            <person name="Bachantsang P."/>
            <person name="Barry A."/>
            <person name="Bayul T."/>
            <person name="Berlin A."/>
            <person name="Bessette D."/>
            <person name="Bloom T."/>
            <person name="Blye J."/>
            <person name="Boguslavskiy L."/>
            <person name="Bonnet C."/>
            <person name="Boukhgalter B."/>
            <person name="Bourzgui I."/>
            <person name="Brown A."/>
            <person name="Cahill P."/>
            <person name="Channer S."/>
            <person name="Cheshatsang Y."/>
            <person name="Chuda L."/>
            <person name="Citroen M."/>
            <person name="Collymore A."/>
            <person name="Cooke P."/>
            <person name="Costello M."/>
            <person name="D'Aco K."/>
            <person name="Daza R."/>
            <person name="De Haan G."/>
            <person name="DeGray S."/>
            <person name="DeMaso C."/>
            <person name="Dhargay N."/>
            <person name="Dooley K."/>
            <person name="Dooley E."/>
            <person name="Doricent M."/>
            <person name="Dorje P."/>
            <person name="Dorjee K."/>
            <person name="Dupes A."/>
            <person name="Elong R."/>
            <person name="Falk J."/>
            <person name="Farina A."/>
            <person name="Faro S."/>
            <person name="Ferguson D."/>
            <person name="Fisher S."/>
            <person name="Foley C.D."/>
            <person name="Franke A."/>
            <person name="Friedrich D."/>
            <person name="Gadbois L."/>
            <person name="Gearin G."/>
            <person name="Gearin C.R."/>
            <person name="Giannoukos G."/>
            <person name="Goode T."/>
            <person name="Graham J."/>
            <person name="Grandbois E."/>
            <person name="Grewal S."/>
            <person name="Gyaltsen K."/>
            <person name="Hafez N."/>
            <person name="Hagos B."/>
            <person name="Hall J."/>
            <person name="Henson C."/>
            <person name="Hollinger A."/>
            <person name="Honan T."/>
            <person name="Huard M.D."/>
            <person name="Hughes L."/>
            <person name="Hurhula B."/>
            <person name="Husby M.E."/>
            <person name="Kamat A."/>
            <person name="Kanga B."/>
            <person name="Kashin S."/>
            <person name="Khazanovich D."/>
            <person name="Kisner P."/>
            <person name="Lance K."/>
            <person name="Lara M."/>
            <person name="Lee W."/>
            <person name="Lennon N."/>
            <person name="Letendre F."/>
            <person name="LeVine R."/>
            <person name="Lipovsky A."/>
            <person name="Liu X."/>
            <person name="Liu J."/>
            <person name="Liu S."/>
            <person name="Lokyitsang T."/>
            <person name="Lokyitsang Y."/>
            <person name="Lubonja R."/>
            <person name="Lui A."/>
            <person name="MacDonald P."/>
            <person name="Magnisalis V."/>
            <person name="Maru K."/>
            <person name="Matthews C."/>
            <person name="McCusker W."/>
            <person name="McDonough S."/>
            <person name="Mehta T."/>
            <person name="Meldrim J."/>
            <person name="Meneus L."/>
            <person name="Mihai O."/>
            <person name="Mihalev A."/>
            <person name="Mihova T."/>
            <person name="Mittelman R."/>
            <person name="Mlenga V."/>
            <person name="Montmayeur A."/>
            <person name="Mulrain L."/>
            <person name="Navidi A."/>
            <person name="Naylor J."/>
            <person name="Negash T."/>
            <person name="Nguyen T."/>
            <person name="Nguyen N."/>
            <person name="Nicol R."/>
            <person name="Norbu C."/>
            <person name="Norbu N."/>
            <person name="Novod N."/>
            <person name="O'Neill B."/>
            <person name="Osman S."/>
            <person name="Markiewicz E."/>
            <person name="Oyono O.L."/>
            <person name="Patti C."/>
            <person name="Phunkhang P."/>
            <person name="Pierre F."/>
            <person name="Priest M."/>
            <person name="Raghuraman S."/>
            <person name="Rege F."/>
            <person name="Reyes R."/>
            <person name="Rise C."/>
            <person name="Rogov P."/>
            <person name="Ross K."/>
            <person name="Ryan E."/>
            <person name="Settipalli S."/>
            <person name="Shea T."/>
            <person name="Sherpa N."/>
            <person name="Shi L."/>
            <person name="Shih D."/>
            <person name="Sparrow T."/>
            <person name="Spaulding J."/>
            <person name="Stalker J."/>
            <person name="Stange-Thomann N."/>
            <person name="Stavropoulos S."/>
            <person name="Stone C."/>
            <person name="Strader C."/>
            <person name="Tesfaye S."/>
            <person name="Thomson T."/>
            <person name="Thoulutsang Y."/>
            <person name="Thoulutsang D."/>
            <person name="Topham K."/>
            <person name="Topping I."/>
            <person name="Tsamla T."/>
            <person name="Vassiliev H."/>
            <person name="Vo A."/>
            <person name="Wangchuk T."/>
            <person name="Wangdi T."/>
            <person name="Weiand M."/>
            <person name="Wilkinson J."/>
            <person name="Wilson A."/>
            <person name="Yadav S."/>
            <person name="Young G."/>
            <person name="Yu Q."/>
            <person name="Zembek L."/>
            <person name="Zhong D."/>
            <person name="Zimmer A."/>
            <person name="Zwirko Z."/>
            <person name="Jaffe D.B."/>
            <person name="Alvarez P."/>
            <person name="Brockman W."/>
            <person name="Butler J."/>
            <person name="Chin C."/>
            <person name="Gnerre S."/>
            <person name="Grabherr M."/>
            <person name="Kleber M."/>
            <person name="Mauceli E."/>
            <person name="MacCallum I."/>
        </authorList>
    </citation>
    <scope>NUCLEOTIDE SEQUENCE [LARGE SCALE GENOMIC DNA]</scope>
    <source>
        <strain evidence="3">Tucson 14024-0371.13</strain>
    </source>
</reference>
<dbReference type="FunCoup" id="B3MY94">
    <property type="interactions" value="193"/>
</dbReference>
<dbReference type="InterPro" id="IPR009259">
    <property type="entry name" value="Roughex"/>
</dbReference>
<dbReference type="GO" id="GO:0000278">
    <property type="term" value="P:mitotic cell cycle"/>
    <property type="evidence" value="ECO:0007669"/>
    <property type="project" value="EnsemblMetazoa"/>
</dbReference>
<name>B3MY94_DROAN</name>
<dbReference type="GeneID" id="6504734"/>
<feature type="region of interest" description="Disordered" evidence="1">
    <location>
        <begin position="258"/>
        <end position="405"/>
    </location>
</feature>
<dbReference type="Proteomes" id="UP000007801">
    <property type="component" value="Unassembled WGS sequence"/>
</dbReference>
<dbReference type="eggNOG" id="ENOG502TCUG">
    <property type="taxonomic scope" value="Eukaryota"/>
</dbReference>
<feature type="compositionally biased region" description="Acidic residues" evidence="1">
    <location>
        <begin position="289"/>
        <end position="301"/>
    </location>
</feature>
<accession>B3MY94</accession>
<dbReference type="PhylomeDB" id="B3MY94"/>
<dbReference type="InParanoid" id="B3MY94"/>
<dbReference type="GO" id="GO:0005634">
    <property type="term" value="C:nucleus"/>
    <property type="evidence" value="ECO:0007669"/>
    <property type="project" value="EnsemblMetazoa"/>
</dbReference>
<dbReference type="KEGG" id="dan:6504734"/>
<keyword evidence="3" id="KW-1185">Reference proteome</keyword>
<dbReference type="EMBL" id="CH902632">
    <property type="protein sequence ID" value="EDV32588.1"/>
    <property type="molecule type" value="Genomic_DNA"/>
</dbReference>
<evidence type="ECO:0000313" key="3">
    <source>
        <dbReference type="Proteomes" id="UP000007801"/>
    </source>
</evidence>
<organism evidence="2 3">
    <name type="scientific">Drosophila ananassae</name>
    <name type="common">Fruit fly</name>
    <dbReference type="NCBI Taxonomy" id="7217"/>
    <lineage>
        <taxon>Eukaryota</taxon>
        <taxon>Metazoa</taxon>
        <taxon>Ecdysozoa</taxon>
        <taxon>Arthropoda</taxon>
        <taxon>Hexapoda</taxon>
        <taxon>Insecta</taxon>
        <taxon>Pterygota</taxon>
        <taxon>Neoptera</taxon>
        <taxon>Endopterygota</taxon>
        <taxon>Diptera</taxon>
        <taxon>Brachycera</taxon>
        <taxon>Muscomorpha</taxon>
        <taxon>Ephydroidea</taxon>
        <taxon>Drosophilidae</taxon>
        <taxon>Drosophila</taxon>
        <taxon>Sophophora</taxon>
    </lineage>
</organism>
<protein>
    <submittedName>
        <fullName evidence="2">Uncharacterized protein</fullName>
    </submittedName>
</protein>